<evidence type="ECO:0000313" key="3">
    <source>
        <dbReference type="Proteomes" id="UP001239445"/>
    </source>
</evidence>
<feature type="compositionally biased region" description="Low complexity" evidence="1">
    <location>
        <begin position="146"/>
        <end position="158"/>
    </location>
</feature>
<dbReference type="Pfam" id="PF09962">
    <property type="entry name" value="DUF2196"/>
    <property type="match status" value="1"/>
</dbReference>
<dbReference type="AlphaFoldDB" id="A0AAJ0B8Y2"/>
<name>A0AAJ0B8Y2_9PEZI</name>
<dbReference type="EMBL" id="MU839837">
    <property type="protein sequence ID" value="KAK1753662.1"/>
    <property type="molecule type" value="Genomic_DNA"/>
</dbReference>
<keyword evidence="3" id="KW-1185">Reference proteome</keyword>
<organism evidence="2 3">
    <name type="scientific">Echria macrotheca</name>
    <dbReference type="NCBI Taxonomy" id="438768"/>
    <lineage>
        <taxon>Eukaryota</taxon>
        <taxon>Fungi</taxon>
        <taxon>Dikarya</taxon>
        <taxon>Ascomycota</taxon>
        <taxon>Pezizomycotina</taxon>
        <taxon>Sordariomycetes</taxon>
        <taxon>Sordariomycetidae</taxon>
        <taxon>Sordariales</taxon>
        <taxon>Schizotheciaceae</taxon>
        <taxon>Echria</taxon>
    </lineage>
</organism>
<comment type="caution">
    <text evidence="2">The sequence shown here is derived from an EMBL/GenBank/DDBJ whole genome shotgun (WGS) entry which is preliminary data.</text>
</comment>
<evidence type="ECO:0000313" key="2">
    <source>
        <dbReference type="EMBL" id="KAK1753662.1"/>
    </source>
</evidence>
<gene>
    <name evidence="2" type="ORF">QBC47DRAFT_386886</name>
</gene>
<feature type="compositionally biased region" description="Polar residues" evidence="1">
    <location>
        <begin position="108"/>
        <end position="121"/>
    </location>
</feature>
<dbReference type="PANTHER" id="PTHR40069">
    <property type="entry name" value="YWBE PROTEIN"/>
    <property type="match status" value="1"/>
</dbReference>
<protein>
    <submittedName>
        <fullName evidence="2">MFS multidrug transporter</fullName>
    </submittedName>
</protein>
<dbReference type="InterPro" id="IPR019240">
    <property type="entry name" value="DUF2196"/>
</dbReference>
<dbReference type="NCBIfam" id="TIGR03833">
    <property type="entry name" value="YwbE family protein"/>
    <property type="match status" value="1"/>
</dbReference>
<dbReference type="PANTHER" id="PTHR40069:SF1">
    <property type="entry name" value="YWBE PROTEIN"/>
    <property type="match status" value="1"/>
</dbReference>
<sequence length="191" mass="20426">MRQIVSAMQRVPTTRQVLPGASVNIVLKADQPTGRTVTGVVQDVLTRGNHPRGIKVRLIDGRVGRVQTMAAATAQPSLSIPPEADALEEVDVSNGHPRAPRQPRHLMSQRNETELPTSSISLDAYIKPAKQRRAAGKGKANRDTDSTATSSTANPTSRPEQRAETSSCPVCGNFEGDPAAVAHHVASHFDD</sequence>
<accession>A0AAJ0B8Y2</accession>
<feature type="region of interest" description="Disordered" evidence="1">
    <location>
        <begin position="92"/>
        <end position="170"/>
    </location>
</feature>
<evidence type="ECO:0000256" key="1">
    <source>
        <dbReference type="SAM" id="MobiDB-lite"/>
    </source>
</evidence>
<proteinExistence type="predicted"/>
<reference evidence="2" key="1">
    <citation type="submission" date="2023-06" db="EMBL/GenBank/DDBJ databases">
        <title>Genome-scale phylogeny and comparative genomics of the fungal order Sordariales.</title>
        <authorList>
            <consortium name="Lawrence Berkeley National Laboratory"/>
            <person name="Hensen N."/>
            <person name="Bonometti L."/>
            <person name="Westerberg I."/>
            <person name="Brannstrom I.O."/>
            <person name="Guillou S."/>
            <person name="Cros-Aarteil S."/>
            <person name="Calhoun S."/>
            <person name="Haridas S."/>
            <person name="Kuo A."/>
            <person name="Mondo S."/>
            <person name="Pangilinan J."/>
            <person name="Riley R."/>
            <person name="Labutti K."/>
            <person name="Andreopoulos B."/>
            <person name="Lipzen A."/>
            <person name="Chen C."/>
            <person name="Yanf M."/>
            <person name="Daum C."/>
            <person name="Ng V."/>
            <person name="Clum A."/>
            <person name="Steindorff A."/>
            <person name="Ohm R."/>
            <person name="Martin F."/>
            <person name="Silar P."/>
            <person name="Natvig D."/>
            <person name="Lalanne C."/>
            <person name="Gautier V."/>
            <person name="Ament-Velasquez S.L."/>
            <person name="Kruys A."/>
            <person name="Hutchinson M.I."/>
            <person name="Powell A.J."/>
            <person name="Barry K."/>
            <person name="Miller A.N."/>
            <person name="Grigoriev I.V."/>
            <person name="Debuchy R."/>
            <person name="Gladieux P."/>
            <person name="Thoren M.H."/>
            <person name="Johannesson H."/>
        </authorList>
    </citation>
    <scope>NUCLEOTIDE SEQUENCE</scope>
    <source>
        <strain evidence="2">PSN4</strain>
    </source>
</reference>
<dbReference type="Proteomes" id="UP001239445">
    <property type="component" value="Unassembled WGS sequence"/>
</dbReference>